<dbReference type="InterPro" id="IPR002882">
    <property type="entry name" value="CofD"/>
</dbReference>
<protein>
    <recommendedName>
        <fullName evidence="2">Putative gluconeogenesis factor</fullName>
    </recommendedName>
</protein>
<evidence type="ECO:0000256" key="1">
    <source>
        <dbReference type="ARBA" id="ARBA00022490"/>
    </source>
</evidence>
<dbReference type="AlphaFoldDB" id="A0A3E3DY08"/>
<comment type="subcellular location">
    <subcellularLocation>
        <location evidence="2">Cytoplasm</location>
    </subcellularLocation>
</comment>
<evidence type="ECO:0000256" key="2">
    <source>
        <dbReference type="HAMAP-Rule" id="MF_00973"/>
    </source>
</evidence>
<dbReference type="SUPFAM" id="SSF142338">
    <property type="entry name" value="CofD-like"/>
    <property type="match status" value="1"/>
</dbReference>
<dbReference type="Pfam" id="PF01933">
    <property type="entry name" value="CofD"/>
    <property type="match status" value="1"/>
</dbReference>
<proteinExistence type="inferred from homology"/>
<organism evidence="3 4">
    <name type="scientific">Anaerofustis stercorihominis</name>
    <dbReference type="NCBI Taxonomy" id="214853"/>
    <lineage>
        <taxon>Bacteria</taxon>
        <taxon>Bacillati</taxon>
        <taxon>Bacillota</taxon>
        <taxon>Clostridia</taxon>
        <taxon>Eubacteriales</taxon>
        <taxon>Eubacteriaceae</taxon>
        <taxon>Anaerofustis</taxon>
    </lineage>
</organism>
<dbReference type="RefSeq" id="WP_117531985.1">
    <property type="nucleotide sequence ID" value="NZ_CAUFKS010000081.1"/>
</dbReference>
<comment type="caution">
    <text evidence="3">The sequence shown here is derived from an EMBL/GenBank/DDBJ whole genome shotgun (WGS) entry which is preliminary data.</text>
</comment>
<dbReference type="Gene3D" id="3.40.50.10680">
    <property type="entry name" value="CofD-like domains"/>
    <property type="match status" value="1"/>
</dbReference>
<dbReference type="GO" id="GO:0008360">
    <property type="term" value="P:regulation of cell shape"/>
    <property type="evidence" value="ECO:0007669"/>
    <property type="project" value="UniProtKB-UniRule"/>
</dbReference>
<reference evidence="3 4" key="1">
    <citation type="submission" date="2018-08" db="EMBL/GenBank/DDBJ databases">
        <title>A genome reference for cultivated species of the human gut microbiota.</title>
        <authorList>
            <person name="Zou Y."/>
            <person name="Xue W."/>
            <person name="Luo G."/>
        </authorList>
    </citation>
    <scope>NUCLEOTIDE SEQUENCE [LARGE SCALE GENOMIC DNA]</scope>
    <source>
        <strain evidence="3 4">AM25-6</strain>
    </source>
</reference>
<dbReference type="GO" id="GO:0043743">
    <property type="term" value="F:LPPG:FO 2-phospho-L-lactate transferase activity"/>
    <property type="evidence" value="ECO:0007669"/>
    <property type="project" value="InterPro"/>
</dbReference>
<evidence type="ECO:0000313" key="3">
    <source>
        <dbReference type="EMBL" id="RGD74130.1"/>
    </source>
</evidence>
<evidence type="ECO:0000313" key="4">
    <source>
        <dbReference type="Proteomes" id="UP000261212"/>
    </source>
</evidence>
<dbReference type="PANTHER" id="PTHR30135:SF3">
    <property type="entry name" value="GLUCONEOGENESIS FACTOR-RELATED"/>
    <property type="match status" value="1"/>
</dbReference>
<comment type="function">
    <text evidence="2">Required for morphogenesis under gluconeogenic growth conditions.</text>
</comment>
<accession>A0A3E3DY08</accession>
<dbReference type="NCBIfam" id="TIGR01826">
    <property type="entry name" value="CofD_related"/>
    <property type="match status" value="1"/>
</dbReference>
<dbReference type="GO" id="GO:0005737">
    <property type="term" value="C:cytoplasm"/>
    <property type="evidence" value="ECO:0007669"/>
    <property type="project" value="UniProtKB-SubCell"/>
</dbReference>
<dbReference type="InterPro" id="IPR038136">
    <property type="entry name" value="CofD-like_dom_sf"/>
</dbReference>
<dbReference type="EMBL" id="QUSM01000003">
    <property type="protein sequence ID" value="RGD74130.1"/>
    <property type="molecule type" value="Genomic_DNA"/>
</dbReference>
<name>A0A3E3DY08_9FIRM</name>
<keyword evidence="1 2" id="KW-0963">Cytoplasm</keyword>
<dbReference type="Proteomes" id="UP000261212">
    <property type="component" value="Unassembled WGS sequence"/>
</dbReference>
<dbReference type="PANTHER" id="PTHR30135">
    <property type="entry name" value="UNCHARACTERIZED PROTEIN YVCK-RELATED"/>
    <property type="match status" value="1"/>
</dbReference>
<gene>
    <name evidence="3" type="ORF">DW687_05010</name>
</gene>
<sequence>MKFKDKNIVIIGGGTGNSVLLKEFKKHTDNITAIVTVSDDGGSTGKLRKDLGILAVGDIRNCITALAEDESTMTELMEYRFTKGALKKHSFGNLFLAALNEISESFPKAIKDISDVLAIKGEVVAVSKNDDITLCALLDNTAVVNGESKIPKQAVKMRSKIKKVFMTPTDAKVNDYAVEKIENADIIILSPGSLYTSIIPNLLIKDIPYAIDKNKKAKKYFVANIMTQHGETDGFDVWKHVTEIEKHIPRGCKIFDEVIYSTTVLDESVIKRYKKKHADVVEANITDEMKSLYKFTGLDLAREINGVMRHNSEVLVDYLKNT</sequence>
<dbReference type="InterPro" id="IPR010119">
    <property type="entry name" value="Gluconeogen_factor"/>
</dbReference>
<comment type="similarity">
    <text evidence="2">Belongs to the gluconeogenesis factor family.</text>
</comment>
<dbReference type="CDD" id="cd07187">
    <property type="entry name" value="YvcK_like"/>
    <property type="match status" value="1"/>
</dbReference>
<dbReference type="HAMAP" id="MF_00973">
    <property type="entry name" value="Gluconeogen_factor"/>
    <property type="match status" value="1"/>
</dbReference>